<evidence type="ECO:0000256" key="2">
    <source>
        <dbReference type="ARBA" id="ARBA00022490"/>
    </source>
</evidence>
<feature type="domain" description="Kinesin motor" evidence="10">
    <location>
        <begin position="17"/>
        <end position="430"/>
    </location>
</feature>
<evidence type="ECO:0000313" key="11">
    <source>
        <dbReference type="EMBL" id="CAH0379356.1"/>
    </source>
</evidence>
<dbReference type="InterPro" id="IPR027640">
    <property type="entry name" value="Kinesin-like_fam"/>
</dbReference>
<organism evidence="11 12">
    <name type="scientific">Pelagomonas calceolata</name>
    <dbReference type="NCBI Taxonomy" id="35677"/>
    <lineage>
        <taxon>Eukaryota</taxon>
        <taxon>Sar</taxon>
        <taxon>Stramenopiles</taxon>
        <taxon>Ochrophyta</taxon>
        <taxon>Pelagophyceae</taxon>
        <taxon>Pelagomonadales</taxon>
        <taxon>Pelagomonadaceae</taxon>
        <taxon>Pelagomonas</taxon>
    </lineage>
</organism>
<feature type="coiled-coil region" evidence="8">
    <location>
        <begin position="610"/>
        <end position="637"/>
    </location>
</feature>
<evidence type="ECO:0000256" key="7">
    <source>
        <dbReference type="RuleBase" id="RU000394"/>
    </source>
</evidence>
<comment type="caution">
    <text evidence="11">The sequence shown here is derived from an EMBL/GenBank/DDBJ whole genome shotgun (WGS) entry which is preliminary data.</text>
</comment>
<keyword evidence="2" id="KW-0963">Cytoplasm</keyword>
<evidence type="ECO:0000256" key="3">
    <source>
        <dbReference type="ARBA" id="ARBA00022741"/>
    </source>
</evidence>
<dbReference type="Gene3D" id="3.40.850.10">
    <property type="entry name" value="Kinesin motor domain"/>
    <property type="match status" value="1"/>
</dbReference>
<name>A0A8J2T020_9STRA</name>
<evidence type="ECO:0000256" key="5">
    <source>
        <dbReference type="ARBA" id="ARBA00023054"/>
    </source>
</evidence>
<dbReference type="GO" id="GO:0008017">
    <property type="term" value="F:microtubule binding"/>
    <property type="evidence" value="ECO:0007669"/>
    <property type="project" value="InterPro"/>
</dbReference>
<dbReference type="GO" id="GO:0005875">
    <property type="term" value="C:microtubule associated complex"/>
    <property type="evidence" value="ECO:0007669"/>
    <property type="project" value="TreeGrafter"/>
</dbReference>
<evidence type="ECO:0000313" key="12">
    <source>
        <dbReference type="Proteomes" id="UP000789595"/>
    </source>
</evidence>
<dbReference type="SMART" id="SM00129">
    <property type="entry name" value="KISc"/>
    <property type="match status" value="1"/>
</dbReference>
<evidence type="ECO:0000256" key="4">
    <source>
        <dbReference type="ARBA" id="ARBA00022840"/>
    </source>
</evidence>
<keyword evidence="4 6" id="KW-0067">ATP-binding</keyword>
<feature type="binding site" evidence="6">
    <location>
        <begin position="117"/>
        <end position="124"/>
    </location>
    <ligand>
        <name>ATP</name>
        <dbReference type="ChEBI" id="CHEBI:30616"/>
    </ligand>
</feature>
<dbReference type="GO" id="GO:0005874">
    <property type="term" value="C:microtubule"/>
    <property type="evidence" value="ECO:0007669"/>
    <property type="project" value="UniProtKB-KW"/>
</dbReference>
<dbReference type="PRINTS" id="PR00380">
    <property type="entry name" value="KINESINHEAVY"/>
</dbReference>
<evidence type="ECO:0000259" key="10">
    <source>
        <dbReference type="PROSITE" id="PS50067"/>
    </source>
</evidence>
<dbReference type="EMBL" id="CAKKNE010000006">
    <property type="protein sequence ID" value="CAH0379356.1"/>
    <property type="molecule type" value="Genomic_DNA"/>
</dbReference>
<dbReference type="GO" id="GO:0007052">
    <property type="term" value="P:mitotic spindle organization"/>
    <property type="evidence" value="ECO:0007669"/>
    <property type="project" value="TreeGrafter"/>
</dbReference>
<keyword evidence="3 6" id="KW-0547">Nucleotide-binding</keyword>
<dbReference type="PROSITE" id="PS00411">
    <property type="entry name" value="KINESIN_MOTOR_1"/>
    <property type="match status" value="1"/>
</dbReference>
<dbReference type="GO" id="GO:0051231">
    <property type="term" value="P:spindle elongation"/>
    <property type="evidence" value="ECO:0007669"/>
    <property type="project" value="TreeGrafter"/>
</dbReference>
<keyword evidence="7" id="KW-0493">Microtubule</keyword>
<keyword evidence="6 7" id="KW-0505">Motor protein</keyword>
<evidence type="ECO:0000256" key="8">
    <source>
        <dbReference type="SAM" id="Coils"/>
    </source>
</evidence>
<dbReference type="OrthoDB" id="3176171at2759"/>
<feature type="coiled-coil region" evidence="8">
    <location>
        <begin position="447"/>
        <end position="474"/>
    </location>
</feature>
<proteinExistence type="inferred from homology"/>
<gene>
    <name evidence="11" type="ORF">PECAL_6P09720</name>
</gene>
<sequence length="995" mass="110887">MAHQVVADYTKVSENANVKVFVRARPAEPQDEPAEELFELGAPEPGGRVRKLSMKQWRRTRNEDGEHEQWGGVGGNVFQFDNVFWCDEKQTTIFETVCREQVDHILKGYNACCFAYGQTGSGKTHTMFFPRGGQDRSDHKMHGLIPRAVDYLFTCLESSGGTKSEVKVSFLEVYCDTLRDLGKASLSNSTRLSMSRGPSTEKTSAIYQGAAKQRGETFGLGMRGSSVPSTNTVQPVTPMPDMIHEKTKGHWYELKEEIREDKDGNVFVKSLAKIPVKNSAEVLLVIDRGLRLRATESTSMNDTSSRSHTVFTIEVAMKCAETNDALAGKLHLVDLAGSERLKKSDSSGIRMEEALHINKSLTALGKVIVSLDPAQAGAHVPYRDSKLTRLLQNALGGDSYTSVLATIRPTRSHAEECLSTLQFANRCRKVANNPRVHRLGETDFQSNKAKDEQIVRLRAEIERLKEFTRKLKQRLAQAGLNLEEIAECGGTGSVESPTHDYSPAQIQAVVSGAVLAAMRAVGIPGAVIDESTGGVRLSDGRLLEGTLPGAFVRYYSEADQPKNSSNNHPNRRSAVLNTIAARIAKAMGFPSPQDLPQALITPLVEREDEFLVLKRKLESTRCELEILRKEIDLGKRQITSVTLGAQRLESDSKNSIISVANQMGEQLRVQEEIHAQQLQALVQEKDAIINDITPMKLADVGTCSKLPPNPVVDMSRRVTAARDAVQRAEGRCAGSETSIGNLKMQYEYWLNKKDRDSARFISQLNLYRTNMNAQLETADRELLVLWNAVEHHSRVLRRVRQGKYPLHQLGTNVAAPAIPPNDLPLSTKHLILTRLPATFRSMRKGEWSQSREKNSRYRNETDIEFDAGTRGLPSKAKSLEQTCSATARATPDPLHQSFLENINDLNIHTLRNELVQSKLKLRDYEMRLDREVKECVVAELSAHTTVQYMRDLEELKKAADNKASAQAWRYTQLRVAYEAQKQKPTKSVGGPHSEL</sequence>
<dbReference type="GO" id="GO:0003777">
    <property type="term" value="F:microtubule motor activity"/>
    <property type="evidence" value="ECO:0007669"/>
    <property type="project" value="InterPro"/>
</dbReference>
<keyword evidence="5 8" id="KW-0175">Coiled coil</keyword>
<comment type="similarity">
    <text evidence="6 7">Belongs to the TRAFAC class myosin-kinesin ATPase superfamily. Kinesin family.</text>
</comment>
<protein>
    <recommendedName>
        <fullName evidence="7">Kinesin-like protein</fullName>
    </recommendedName>
</protein>
<reference evidence="11" key="1">
    <citation type="submission" date="2021-11" db="EMBL/GenBank/DDBJ databases">
        <authorList>
            <consortium name="Genoscope - CEA"/>
            <person name="William W."/>
        </authorList>
    </citation>
    <scope>NUCLEOTIDE SEQUENCE</scope>
</reference>
<dbReference type="SUPFAM" id="SSF52540">
    <property type="entry name" value="P-loop containing nucleoside triphosphate hydrolases"/>
    <property type="match status" value="1"/>
</dbReference>
<dbReference type="InterPro" id="IPR027417">
    <property type="entry name" value="P-loop_NTPase"/>
</dbReference>
<feature type="compositionally biased region" description="Polar residues" evidence="9">
    <location>
        <begin position="226"/>
        <end position="235"/>
    </location>
</feature>
<dbReference type="CDD" id="cd00106">
    <property type="entry name" value="KISc"/>
    <property type="match status" value="1"/>
</dbReference>
<evidence type="ECO:0000256" key="9">
    <source>
        <dbReference type="SAM" id="MobiDB-lite"/>
    </source>
</evidence>
<dbReference type="InterPro" id="IPR019821">
    <property type="entry name" value="Kinesin_motor_CS"/>
</dbReference>
<dbReference type="Pfam" id="PF00225">
    <property type="entry name" value="Kinesin"/>
    <property type="match status" value="2"/>
</dbReference>
<dbReference type="PROSITE" id="PS50067">
    <property type="entry name" value="KINESIN_MOTOR_2"/>
    <property type="match status" value="1"/>
</dbReference>
<evidence type="ECO:0000256" key="1">
    <source>
        <dbReference type="ARBA" id="ARBA00004496"/>
    </source>
</evidence>
<comment type="subcellular location">
    <subcellularLocation>
        <location evidence="1">Cytoplasm</location>
    </subcellularLocation>
</comment>
<accession>A0A8J2T020</accession>
<dbReference type="AlphaFoldDB" id="A0A8J2T020"/>
<dbReference type="InterPro" id="IPR036961">
    <property type="entry name" value="Kinesin_motor_dom_sf"/>
</dbReference>
<evidence type="ECO:0000256" key="6">
    <source>
        <dbReference type="PROSITE-ProRule" id="PRU00283"/>
    </source>
</evidence>
<dbReference type="InterPro" id="IPR001752">
    <property type="entry name" value="Kinesin_motor_dom"/>
</dbReference>
<dbReference type="PANTHER" id="PTHR47969">
    <property type="entry name" value="CHROMOSOME-ASSOCIATED KINESIN KIF4A-RELATED"/>
    <property type="match status" value="1"/>
</dbReference>
<feature type="region of interest" description="Disordered" evidence="9">
    <location>
        <begin position="219"/>
        <end position="242"/>
    </location>
</feature>
<keyword evidence="12" id="KW-1185">Reference proteome</keyword>
<dbReference type="PANTHER" id="PTHR47969:SF15">
    <property type="entry name" value="CHROMOSOME-ASSOCIATED KINESIN KIF4A-RELATED"/>
    <property type="match status" value="1"/>
</dbReference>
<dbReference type="GO" id="GO:0007018">
    <property type="term" value="P:microtubule-based movement"/>
    <property type="evidence" value="ECO:0007669"/>
    <property type="project" value="InterPro"/>
</dbReference>
<dbReference type="GO" id="GO:0005737">
    <property type="term" value="C:cytoplasm"/>
    <property type="evidence" value="ECO:0007669"/>
    <property type="project" value="UniProtKB-SubCell"/>
</dbReference>
<dbReference type="Proteomes" id="UP000789595">
    <property type="component" value="Unassembled WGS sequence"/>
</dbReference>
<dbReference type="GO" id="GO:0005524">
    <property type="term" value="F:ATP binding"/>
    <property type="evidence" value="ECO:0007669"/>
    <property type="project" value="UniProtKB-UniRule"/>
</dbReference>